<dbReference type="Gene3D" id="3.30.450.350">
    <property type="entry name" value="CHASE domain"/>
    <property type="match status" value="1"/>
</dbReference>
<dbReference type="GO" id="GO:0007165">
    <property type="term" value="P:signal transduction"/>
    <property type="evidence" value="ECO:0007669"/>
    <property type="project" value="UniProtKB-ARBA"/>
</dbReference>
<dbReference type="GO" id="GO:0016020">
    <property type="term" value="C:membrane"/>
    <property type="evidence" value="ECO:0007669"/>
    <property type="project" value="UniProtKB-SubCell"/>
</dbReference>
<dbReference type="InterPro" id="IPR006189">
    <property type="entry name" value="CHASE_dom"/>
</dbReference>
<name>A0AAW2ZDT2_9EUKA</name>
<keyword evidence="4 5" id="KW-0472">Membrane</keyword>
<organism evidence="7 8">
    <name type="scientific">Acrasis kona</name>
    <dbReference type="NCBI Taxonomy" id="1008807"/>
    <lineage>
        <taxon>Eukaryota</taxon>
        <taxon>Discoba</taxon>
        <taxon>Heterolobosea</taxon>
        <taxon>Tetramitia</taxon>
        <taxon>Eutetramitia</taxon>
        <taxon>Acrasidae</taxon>
        <taxon>Acrasis</taxon>
    </lineage>
</organism>
<evidence type="ECO:0000256" key="4">
    <source>
        <dbReference type="ARBA" id="ARBA00023136"/>
    </source>
</evidence>
<evidence type="ECO:0000259" key="6">
    <source>
        <dbReference type="PROSITE" id="PS50112"/>
    </source>
</evidence>
<dbReference type="InterPro" id="IPR035965">
    <property type="entry name" value="PAS-like_dom_sf"/>
</dbReference>
<feature type="domain" description="PAS" evidence="6">
    <location>
        <begin position="319"/>
        <end position="361"/>
    </location>
</feature>
<dbReference type="AlphaFoldDB" id="A0AAW2ZDT2"/>
<accession>A0AAW2ZDT2</accession>
<evidence type="ECO:0000313" key="8">
    <source>
        <dbReference type="Proteomes" id="UP001431209"/>
    </source>
</evidence>
<evidence type="ECO:0000256" key="5">
    <source>
        <dbReference type="SAM" id="Phobius"/>
    </source>
</evidence>
<dbReference type="SUPFAM" id="SSF55785">
    <property type="entry name" value="PYP-like sensor domain (PAS domain)"/>
    <property type="match status" value="1"/>
</dbReference>
<dbReference type="InterPro" id="IPR042240">
    <property type="entry name" value="CHASE_sf"/>
</dbReference>
<keyword evidence="2 5" id="KW-0812">Transmembrane</keyword>
<evidence type="ECO:0000256" key="2">
    <source>
        <dbReference type="ARBA" id="ARBA00022692"/>
    </source>
</evidence>
<comment type="caution">
    <text evidence="7">The sequence shown here is derived from an EMBL/GenBank/DDBJ whole genome shotgun (WGS) entry which is preliminary data.</text>
</comment>
<reference evidence="7 8" key="1">
    <citation type="submission" date="2024-03" db="EMBL/GenBank/DDBJ databases">
        <title>The Acrasis kona genome and developmental transcriptomes reveal deep origins of eukaryotic multicellular pathways.</title>
        <authorList>
            <person name="Sheikh S."/>
            <person name="Fu C.-J."/>
            <person name="Brown M.W."/>
            <person name="Baldauf S.L."/>
        </authorList>
    </citation>
    <scope>NUCLEOTIDE SEQUENCE [LARGE SCALE GENOMIC DNA]</scope>
    <source>
        <strain evidence="7 8">ATCC MYA-3509</strain>
    </source>
</reference>
<feature type="transmembrane region" description="Helical" evidence="5">
    <location>
        <begin position="259"/>
        <end position="282"/>
    </location>
</feature>
<dbReference type="Pfam" id="PF03924">
    <property type="entry name" value="CHASE"/>
    <property type="match status" value="1"/>
</dbReference>
<keyword evidence="8" id="KW-1185">Reference proteome</keyword>
<dbReference type="PROSITE" id="PS50112">
    <property type="entry name" value="PAS"/>
    <property type="match status" value="1"/>
</dbReference>
<keyword evidence="3 5" id="KW-1133">Transmembrane helix</keyword>
<comment type="subcellular location">
    <subcellularLocation>
        <location evidence="1">Membrane</location>
    </subcellularLocation>
</comment>
<evidence type="ECO:0000256" key="1">
    <source>
        <dbReference type="ARBA" id="ARBA00004370"/>
    </source>
</evidence>
<keyword evidence="7" id="KW-0418">Kinase</keyword>
<sequence>MQKSIQASITALSNTQSLFNITDELIDQNVFMQFQVAPGPFPKNIHVIGFLLYLPKSTFEMFRNLTDGTLRENLFRPDLDTYYKNSPNNTFYPLIMVAPDTPEFLSTIGVDSGRDSRIEKIQKAIDTKQVIATSRINFPDVLIGGRGVSMYKAVFSRIYGDLAGLVTITIEPSELLNDAFGTSVEDWYISLRDANDSQPTQFLYNTKTDVTNLEQDVKFLNLFEVQSTEYVAFADRTWSLTFVATENYIQKNSQSFSKYIGIITSMIVMLVALGCCVVLFFGRRLLNAHRLRVASKERIKHLNNNQSKLRVLFKRIMAQEERTNSILNALTDVIIVLDNNGRVIRTNNAFDTVFRFPNEMLEKGLMIGSIITDAPDNFFRNECRFDTKCTDGFEQKVSCNVTVTCLRDRERHTSVLIEAIIGDQGKQDGDEESYLVVLQLEQPTMMAAGVSTEDGTDVSE</sequence>
<evidence type="ECO:0000313" key="7">
    <source>
        <dbReference type="EMBL" id="KAL0487528.1"/>
    </source>
</evidence>
<protein>
    <submittedName>
        <fullName evidence="7">Sporulation kinase E</fullName>
    </submittedName>
</protein>
<proteinExistence type="predicted"/>
<dbReference type="InterPro" id="IPR000014">
    <property type="entry name" value="PAS"/>
</dbReference>
<dbReference type="Gene3D" id="3.30.450.20">
    <property type="entry name" value="PAS domain"/>
    <property type="match status" value="1"/>
</dbReference>
<evidence type="ECO:0000256" key="3">
    <source>
        <dbReference type="ARBA" id="ARBA00022989"/>
    </source>
</evidence>
<dbReference type="Proteomes" id="UP001431209">
    <property type="component" value="Unassembled WGS sequence"/>
</dbReference>
<keyword evidence="7" id="KW-0808">Transferase</keyword>
<dbReference type="SMART" id="SM01079">
    <property type="entry name" value="CHASE"/>
    <property type="match status" value="1"/>
</dbReference>
<gene>
    <name evidence="7" type="ORF">AKO1_008645</name>
</gene>
<dbReference type="EMBL" id="JAOPGA020001347">
    <property type="protein sequence ID" value="KAL0487528.1"/>
    <property type="molecule type" value="Genomic_DNA"/>
</dbReference>
<dbReference type="GO" id="GO:0016301">
    <property type="term" value="F:kinase activity"/>
    <property type="evidence" value="ECO:0007669"/>
    <property type="project" value="UniProtKB-KW"/>
</dbReference>